<dbReference type="InterPro" id="IPR058369">
    <property type="entry name" value="DUF8056"/>
</dbReference>
<gene>
    <name evidence="4" type="ORF">HSR122_1033</name>
</gene>
<protein>
    <submittedName>
        <fullName evidence="4">Putative membrane protein</fullName>
    </submittedName>
</protein>
<proteinExistence type="predicted"/>
<keyword evidence="2" id="KW-0812">Transmembrane</keyword>
<dbReference type="RefSeq" id="WP_229111639.1">
    <property type="nucleotide sequence ID" value="NZ_CP064788.1"/>
</dbReference>
<feature type="transmembrane region" description="Helical" evidence="2">
    <location>
        <begin position="44"/>
        <end position="64"/>
    </location>
</feature>
<feature type="region of interest" description="Disordered" evidence="1">
    <location>
        <begin position="1"/>
        <end position="22"/>
    </location>
</feature>
<evidence type="ECO:0000256" key="2">
    <source>
        <dbReference type="SAM" id="Phobius"/>
    </source>
</evidence>
<keyword evidence="5" id="KW-1185">Reference proteome</keyword>
<organism evidence="4 5">
    <name type="scientific">Halapricum desulfuricans</name>
    <dbReference type="NCBI Taxonomy" id="2841257"/>
    <lineage>
        <taxon>Archaea</taxon>
        <taxon>Methanobacteriati</taxon>
        <taxon>Methanobacteriota</taxon>
        <taxon>Stenosarchaea group</taxon>
        <taxon>Halobacteria</taxon>
        <taxon>Halobacteriales</taxon>
        <taxon>Haloarculaceae</taxon>
        <taxon>Halapricum</taxon>
    </lineage>
</organism>
<evidence type="ECO:0000313" key="5">
    <source>
        <dbReference type="Proteomes" id="UP000662973"/>
    </source>
</evidence>
<evidence type="ECO:0000259" key="3">
    <source>
        <dbReference type="Pfam" id="PF26243"/>
    </source>
</evidence>
<dbReference type="Pfam" id="PF26243">
    <property type="entry name" value="DUF8056"/>
    <property type="match status" value="1"/>
</dbReference>
<dbReference type="AlphaFoldDB" id="A0A897NAP7"/>
<dbReference type="GeneID" id="68851682"/>
<dbReference type="KEGG" id="hds:HSR122_1033"/>
<keyword evidence="2" id="KW-1133">Transmembrane helix</keyword>
<name>A0A897NAP7_9EURY</name>
<feature type="transmembrane region" description="Helical" evidence="2">
    <location>
        <begin position="84"/>
        <end position="104"/>
    </location>
</feature>
<dbReference type="Proteomes" id="UP000662973">
    <property type="component" value="Chromosome"/>
</dbReference>
<feature type="transmembrane region" description="Helical" evidence="2">
    <location>
        <begin position="125"/>
        <end position="143"/>
    </location>
</feature>
<reference evidence="4 5" key="1">
    <citation type="submission" date="2020-11" db="EMBL/GenBank/DDBJ databases">
        <title>Carbohydrate-dependent, anaerobic sulfur respiration: A novel catabolism in halophilic archaea.</title>
        <authorList>
            <person name="Sorokin D.Y."/>
            <person name="Messina E."/>
            <person name="Smedile F."/>
            <person name="La Cono V."/>
            <person name="Hallsworth J.E."/>
            <person name="Yakimov M.M."/>
        </authorList>
    </citation>
    <scope>NUCLEOTIDE SEQUENCE [LARGE SCALE GENOMIC DNA]</scope>
    <source>
        <strain evidence="4 5">HSR12-2</strain>
    </source>
</reference>
<feature type="transmembrane region" description="Helical" evidence="2">
    <location>
        <begin position="163"/>
        <end position="182"/>
    </location>
</feature>
<feature type="domain" description="DUF8056" evidence="3">
    <location>
        <begin position="19"/>
        <end position="187"/>
    </location>
</feature>
<dbReference type="EMBL" id="CP064788">
    <property type="protein sequence ID" value="QSG08435.1"/>
    <property type="molecule type" value="Genomic_DNA"/>
</dbReference>
<evidence type="ECO:0000256" key="1">
    <source>
        <dbReference type="SAM" id="MobiDB-lite"/>
    </source>
</evidence>
<keyword evidence="2" id="KW-0472">Membrane</keyword>
<sequence>MSDAGPEETPAGNTQTGSERTYRGLPGAFPYAFRRSGSRLFRSYVLVGGLAALALSAAFVLALIYLVGGTFGARAGVFTFSRSFYVVVALFVIAPVVAPVLLVARRHRTGRDDTGYDRALAASGYLFLLSIYLMLVVSAPAEFRDPAAQYGALEPAIRALYDLPPLSGLAAPVSAAVVVYLVHRWQR</sequence>
<evidence type="ECO:0000313" key="4">
    <source>
        <dbReference type="EMBL" id="QSG08435.1"/>
    </source>
</evidence>
<accession>A0A897NAP7</accession>